<accession>A0ABZ2MBG7</accession>
<dbReference type="EMBL" id="CP089984">
    <property type="protein sequence ID" value="WXB19835.1"/>
    <property type="molecule type" value="Genomic_DNA"/>
</dbReference>
<gene>
    <name evidence="2" type="ORF">LZC94_21750</name>
</gene>
<dbReference type="Proteomes" id="UP001370348">
    <property type="component" value="Chromosome"/>
</dbReference>
<dbReference type="InterPro" id="IPR046373">
    <property type="entry name" value="Acyl-CoA_Oxase/DH_mid-dom_sf"/>
</dbReference>
<keyword evidence="3" id="KW-1185">Reference proteome</keyword>
<protein>
    <submittedName>
        <fullName evidence="2">Acyl-CoA dehydrogenase family protein</fullName>
    </submittedName>
</protein>
<evidence type="ECO:0000259" key="1">
    <source>
        <dbReference type="Pfam" id="PF02770"/>
    </source>
</evidence>
<evidence type="ECO:0000313" key="2">
    <source>
        <dbReference type="EMBL" id="WXB19835.1"/>
    </source>
</evidence>
<dbReference type="SUPFAM" id="SSF56645">
    <property type="entry name" value="Acyl-CoA dehydrogenase NM domain-like"/>
    <property type="match status" value="1"/>
</dbReference>
<evidence type="ECO:0000313" key="3">
    <source>
        <dbReference type="Proteomes" id="UP001370348"/>
    </source>
</evidence>
<sequence length="312" mass="33074">MIALLHHLLTAPMPPAAGEAIASLEALRARTREAAAAFPVPFDCAAVTAFASDRVAFAFAAGYQAALHTLLPALPTDVAVSLCATEEGGAHPRAIATRLEAADEGFVLRGKKRWSTFAPAADALLVVASVGADEGGKNRLRLVRVDAKAEGVRIDPMPPTPFAPELPHAELTLEGVRIRGEDVLEGDGYDRYLKPFRTIEDLHVFGALIAHVLGVARALSWPHDIALELAASLVTFRAMALSDPTAPELHIALGGALAHIRALLDRATPLFGAAPDETRTRWERDRALLGIAGTARAKRLQAAWAALDGADR</sequence>
<reference evidence="2 3" key="1">
    <citation type="submission" date="2021-12" db="EMBL/GenBank/DDBJ databases">
        <title>Discovery of the Pendulisporaceae a myxobacterial family with distinct sporulation behavior and unique specialized metabolism.</title>
        <authorList>
            <person name="Garcia R."/>
            <person name="Popoff A."/>
            <person name="Bader C.D."/>
            <person name="Loehr J."/>
            <person name="Walesch S."/>
            <person name="Walt C."/>
            <person name="Boldt J."/>
            <person name="Bunk B."/>
            <person name="Haeckl F.J.F.P.J."/>
            <person name="Gunesch A.P."/>
            <person name="Birkelbach J."/>
            <person name="Nuebel U."/>
            <person name="Pietschmann T."/>
            <person name="Bach T."/>
            <person name="Mueller R."/>
        </authorList>
    </citation>
    <scope>NUCLEOTIDE SEQUENCE [LARGE SCALE GENOMIC DNA]</scope>
    <source>
        <strain evidence="2 3">MSr11954</strain>
    </source>
</reference>
<dbReference type="InterPro" id="IPR009100">
    <property type="entry name" value="AcylCoA_DH/oxidase_NM_dom_sf"/>
</dbReference>
<dbReference type="Pfam" id="PF02770">
    <property type="entry name" value="Acyl-CoA_dh_M"/>
    <property type="match status" value="1"/>
</dbReference>
<dbReference type="Gene3D" id="2.40.110.10">
    <property type="entry name" value="Butyryl-CoA Dehydrogenase, subunit A, domain 2"/>
    <property type="match status" value="1"/>
</dbReference>
<dbReference type="RefSeq" id="WP_394829433.1">
    <property type="nucleotide sequence ID" value="NZ_CP089984.1"/>
</dbReference>
<feature type="domain" description="Acyl-CoA oxidase/dehydrogenase middle" evidence="1">
    <location>
        <begin position="83"/>
        <end position="176"/>
    </location>
</feature>
<proteinExistence type="predicted"/>
<dbReference type="InterPro" id="IPR006091">
    <property type="entry name" value="Acyl-CoA_Oxase/DH_mid-dom"/>
</dbReference>
<organism evidence="2 3">
    <name type="scientific">Pendulispora albinea</name>
    <dbReference type="NCBI Taxonomy" id="2741071"/>
    <lineage>
        <taxon>Bacteria</taxon>
        <taxon>Pseudomonadati</taxon>
        <taxon>Myxococcota</taxon>
        <taxon>Myxococcia</taxon>
        <taxon>Myxococcales</taxon>
        <taxon>Sorangiineae</taxon>
        <taxon>Pendulisporaceae</taxon>
        <taxon>Pendulispora</taxon>
    </lineage>
</organism>
<name>A0ABZ2MBG7_9BACT</name>